<sequence>MFAPRSYTSLLALDIISFGSPYRDEGIQRGLRHVMYEAVQEAFSMTRLSWPAVHHEDRGDGILIVLPPAVPAFLLMDPLAHHLKAVLRRRNMMLSEAARLRLRVAGHAGFVFVDEYGVGGRAVTHLFRMLEAADFKEAIDLAGTDLGLIVSDEMYREVTGNGAYIDPERYRALRVKCKETVADAWLWLPPRVRCECG</sequence>
<organism evidence="1 2">
    <name type="scientific">Actinomadura rudentiformis</name>
    <dbReference type="NCBI Taxonomy" id="359158"/>
    <lineage>
        <taxon>Bacteria</taxon>
        <taxon>Bacillati</taxon>
        <taxon>Actinomycetota</taxon>
        <taxon>Actinomycetes</taxon>
        <taxon>Streptosporangiales</taxon>
        <taxon>Thermomonosporaceae</taxon>
        <taxon>Actinomadura</taxon>
    </lineage>
</organism>
<gene>
    <name evidence="1" type="ORF">F8566_21825</name>
</gene>
<dbReference type="EMBL" id="WBMT01000010">
    <property type="protein sequence ID" value="KAB2346855.1"/>
    <property type="molecule type" value="Genomic_DNA"/>
</dbReference>
<evidence type="ECO:0000313" key="2">
    <source>
        <dbReference type="Proteomes" id="UP000468735"/>
    </source>
</evidence>
<reference evidence="1 2" key="1">
    <citation type="submission" date="2019-09" db="EMBL/GenBank/DDBJ databases">
        <title>Actinomadura physcomitrii sp. nov., a novel actinomycete isolated from moss [Physcomitrium sphaericum (Ludw) Fuernr].</title>
        <authorList>
            <person name="Zhuang X."/>
            <person name="Liu C."/>
        </authorList>
    </citation>
    <scope>NUCLEOTIDE SEQUENCE [LARGE SCALE GENOMIC DNA]</scope>
    <source>
        <strain evidence="1 2">HMC1</strain>
    </source>
</reference>
<evidence type="ECO:0000313" key="1">
    <source>
        <dbReference type="EMBL" id="KAB2346855.1"/>
    </source>
</evidence>
<name>A0A6H9Z152_9ACTN</name>
<keyword evidence="2" id="KW-1185">Reference proteome</keyword>
<dbReference type="AlphaFoldDB" id="A0A6H9Z152"/>
<dbReference type="InterPro" id="IPR029787">
    <property type="entry name" value="Nucleotide_cyclase"/>
</dbReference>
<dbReference type="Gene3D" id="3.30.70.1230">
    <property type="entry name" value="Nucleotide cyclase"/>
    <property type="match status" value="1"/>
</dbReference>
<evidence type="ECO:0008006" key="3">
    <source>
        <dbReference type="Google" id="ProtNLM"/>
    </source>
</evidence>
<protein>
    <recommendedName>
        <fullName evidence="3">Guanylate cyclase domain-containing protein</fullName>
    </recommendedName>
</protein>
<accession>A0A6H9Z152</accession>
<dbReference type="SUPFAM" id="SSF55073">
    <property type="entry name" value="Nucleotide cyclase"/>
    <property type="match status" value="1"/>
</dbReference>
<proteinExistence type="predicted"/>
<dbReference type="Proteomes" id="UP000468735">
    <property type="component" value="Unassembled WGS sequence"/>
</dbReference>
<dbReference type="OrthoDB" id="3482507at2"/>
<dbReference type="RefSeq" id="WP_151562707.1">
    <property type="nucleotide sequence ID" value="NZ_WBMT01000010.1"/>
</dbReference>
<comment type="caution">
    <text evidence="1">The sequence shown here is derived from an EMBL/GenBank/DDBJ whole genome shotgun (WGS) entry which is preliminary data.</text>
</comment>